<feature type="transmembrane region" description="Helical" evidence="1">
    <location>
        <begin position="42"/>
        <end position="65"/>
    </location>
</feature>
<feature type="transmembrane region" description="Helical" evidence="1">
    <location>
        <begin position="86"/>
        <end position="112"/>
    </location>
</feature>
<evidence type="ECO:0000256" key="1">
    <source>
        <dbReference type="SAM" id="Phobius"/>
    </source>
</evidence>
<dbReference type="EMBL" id="CAKXZT010000068">
    <property type="protein sequence ID" value="CAH2397003.1"/>
    <property type="molecule type" value="Genomic_DNA"/>
</dbReference>
<accession>A0ABN8JG15</accession>
<feature type="domain" description="DUF1468" evidence="2">
    <location>
        <begin position="11"/>
        <end position="148"/>
    </location>
</feature>
<name>A0ABN8JG15_9HYPH</name>
<evidence type="ECO:0000259" key="2">
    <source>
        <dbReference type="Pfam" id="PF07331"/>
    </source>
</evidence>
<organism evidence="3 4">
    <name type="scientific">Mesorhizobium escarrei</name>
    <dbReference type="NCBI Taxonomy" id="666018"/>
    <lineage>
        <taxon>Bacteria</taxon>
        <taxon>Pseudomonadati</taxon>
        <taxon>Pseudomonadota</taxon>
        <taxon>Alphaproteobacteria</taxon>
        <taxon>Hyphomicrobiales</taxon>
        <taxon>Phyllobacteriaceae</taxon>
        <taxon>Mesorhizobium</taxon>
    </lineage>
</organism>
<feature type="transmembrane region" description="Helical" evidence="1">
    <location>
        <begin position="124"/>
        <end position="144"/>
    </location>
</feature>
<proteinExistence type="predicted"/>
<keyword evidence="1" id="KW-0472">Membrane</keyword>
<dbReference type="InterPro" id="IPR009936">
    <property type="entry name" value="DUF1468"/>
</dbReference>
<sequence length="160" mass="17571">MVIRRFHMELVVAGLTCLAGAVTALGSLELGVGWGESGPEPGYFPFYIGVLLALLGSYNGVYALLAKRGDQELFVERRHAIRLARFFGPMAAFVILTIFLGLYVGAALYLFYTAWRQGNYRPHFAALLGGGFAVALFVVFELMFKVPLLKGPLEPLFGIY</sequence>
<dbReference type="Pfam" id="PF07331">
    <property type="entry name" value="TctB"/>
    <property type="match status" value="1"/>
</dbReference>
<evidence type="ECO:0000313" key="3">
    <source>
        <dbReference type="EMBL" id="CAH2397003.1"/>
    </source>
</evidence>
<comment type="caution">
    <text evidence="3">The sequence shown here is derived from an EMBL/GenBank/DDBJ whole genome shotgun (WGS) entry which is preliminary data.</text>
</comment>
<dbReference type="RefSeq" id="WP_254017059.1">
    <property type="nucleotide sequence ID" value="NZ_CAKXZT010000068.1"/>
</dbReference>
<keyword evidence="1" id="KW-0812">Transmembrane</keyword>
<evidence type="ECO:0000313" key="4">
    <source>
        <dbReference type="Proteomes" id="UP001153050"/>
    </source>
</evidence>
<gene>
    <name evidence="3" type="ORF">MES5069_160015</name>
</gene>
<keyword evidence="4" id="KW-1185">Reference proteome</keyword>
<keyword evidence="1" id="KW-1133">Transmembrane helix</keyword>
<protein>
    <submittedName>
        <fullName evidence="3">TctB family tripartite tricarboxylate transporter protein</fullName>
    </submittedName>
</protein>
<reference evidence="3 4" key="1">
    <citation type="submission" date="2022-03" db="EMBL/GenBank/DDBJ databases">
        <authorList>
            <person name="Brunel B."/>
        </authorList>
    </citation>
    <scope>NUCLEOTIDE SEQUENCE [LARGE SCALE GENOMIC DNA]</scope>
    <source>
        <strain evidence="3">STM5069sample</strain>
    </source>
</reference>
<dbReference type="Proteomes" id="UP001153050">
    <property type="component" value="Unassembled WGS sequence"/>
</dbReference>